<evidence type="ECO:0000256" key="3">
    <source>
        <dbReference type="ARBA" id="ARBA00022827"/>
    </source>
</evidence>
<evidence type="ECO:0000259" key="6">
    <source>
        <dbReference type="Pfam" id="PF07992"/>
    </source>
</evidence>
<keyword evidence="2" id="KW-0285">Flavoprotein</keyword>
<keyword evidence="4" id="KW-0560">Oxidoreductase</keyword>
<accession>A0A0R3CQA8</accession>
<dbReference type="STRING" id="108015.GA0061099_1010228"/>
<dbReference type="SUPFAM" id="SSF51905">
    <property type="entry name" value="FAD/NAD(P)-binding domain"/>
    <property type="match status" value="1"/>
</dbReference>
<protein>
    <submittedName>
        <fullName evidence="7">Pyridine nucleotide-disulfide oxidoreductase</fullName>
    </submittedName>
</protein>
<organism evidence="7 8">
    <name type="scientific">Bradyrhizobium yuanmingense</name>
    <dbReference type="NCBI Taxonomy" id="108015"/>
    <lineage>
        <taxon>Bacteria</taxon>
        <taxon>Pseudomonadati</taxon>
        <taxon>Pseudomonadota</taxon>
        <taxon>Alphaproteobacteria</taxon>
        <taxon>Hyphomicrobiales</taxon>
        <taxon>Nitrobacteraceae</taxon>
        <taxon>Bradyrhizobium</taxon>
    </lineage>
</organism>
<dbReference type="RefSeq" id="WP_057026663.1">
    <property type="nucleotide sequence ID" value="NZ_LJYF01000009.1"/>
</dbReference>
<dbReference type="InterPro" id="IPR036188">
    <property type="entry name" value="FAD/NAD-bd_sf"/>
</dbReference>
<evidence type="ECO:0000256" key="5">
    <source>
        <dbReference type="ARBA" id="ARBA00023027"/>
    </source>
</evidence>
<evidence type="ECO:0000256" key="1">
    <source>
        <dbReference type="ARBA" id="ARBA00005272"/>
    </source>
</evidence>
<dbReference type="Proteomes" id="UP000051380">
    <property type="component" value="Unassembled WGS sequence"/>
</dbReference>
<reference evidence="7 8" key="1">
    <citation type="submission" date="2015-09" db="EMBL/GenBank/DDBJ databases">
        <title>Draft Genome Sequence of the Strain BR 3267 (Bradyrhizobium yuanmingense) recommended as inoculant for cowpea in Brazil.</title>
        <authorList>
            <person name="Simoes-Araujo J.L."/>
            <person name="Zilli J.E."/>
        </authorList>
    </citation>
    <scope>NUCLEOTIDE SEQUENCE [LARGE SCALE GENOMIC DNA]</scope>
    <source>
        <strain evidence="7 8">BR3267</strain>
    </source>
</reference>
<dbReference type="InterPro" id="IPR023753">
    <property type="entry name" value="FAD/NAD-binding_dom"/>
</dbReference>
<dbReference type="InterPro" id="IPR045024">
    <property type="entry name" value="NDH-2"/>
</dbReference>
<dbReference type="PANTHER" id="PTHR43706">
    <property type="entry name" value="NADH DEHYDROGENASE"/>
    <property type="match status" value="1"/>
</dbReference>
<keyword evidence="5" id="KW-0520">NAD</keyword>
<dbReference type="PRINTS" id="PR00368">
    <property type="entry name" value="FADPNR"/>
</dbReference>
<dbReference type="PRINTS" id="PR00469">
    <property type="entry name" value="PNDRDTASEII"/>
</dbReference>
<evidence type="ECO:0000313" key="8">
    <source>
        <dbReference type="Proteomes" id="UP000051380"/>
    </source>
</evidence>
<dbReference type="GO" id="GO:0003954">
    <property type="term" value="F:NADH dehydrogenase activity"/>
    <property type="evidence" value="ECO:0007669"/>
    <property type="project" value="InterPro"/>
</dbReference>
<name>A0A0R3CQA8_9BRAD</name>
<sequence>MRLVIIGAGFAGMYAALSAARLRDIQGVSPEELEIALVAPEPTLVVRPRLYEPKPETLTAPLLEVLKAVDVTYVQGSAETIDAKSRTVGIVATKGAKKTLSYDRLVVATGSRLFRPNIPGLSEHGFSVDSLDDAIALDKHLRGLAKRPAANGRDTVVVAGGGFTGIEAATEMPSRLRGILGKDAKTRVIIVDRNKAIAPDMGEGPRPVIEEALRKLGVETRLGAGITSLDESGVTLSDGEHIEAETVIWAAGIRAAPLTQQIPAERDNFGRLLVDRDLRVPSVPGVFATGDAARAASDDIGNYALMSCQHATRMGAFAGNNAAAELLGVPTKPYHQKGYVTCLDLGEAGALFTVGWERKVAMVGEVAKKTKQEINTVWIYPPQPERAAALAAADPERVTDVSGFF</sequence>
<comment type="caution">
    <text evidence="7">The sequence shown here is derived from an EMBL/GenBank/DDBJ whole genome shotgun (WGS) entry which is preliminary data.</text>
</comment>
<dbReference type="EMBL" id="LJYF01000009">
    <property type="protein sequence ID" value="KRP99858.1"/>
    <property type="molecule type" value="Genomic_DNA"/>
</dbReference>
<dbReference type="PANTHER" id="PTHR43706:SF45">
    <property type="entry name" value="NADH DEHYDROGENASE-LIKE PROTEIN RV1812C"/>
    <property type="match status" value="1"/>
</dbReference>
<gene>
    <name evidence="7" type="ORF">AOQ72_11855</name>
</gene>
<keyword evidence="3" id="KW-0274">FAD</keyword>
<dbReference type="Gene3D" id="3.50.50.100">
    <property type="match status" value="1"/>
</dbReference>
<evidence type="ECO:0000256" key="2">
    <source>
        <dbReference type="ARBA" id="ARBA00022630"/>
    </source>
</evidence>
<evidence type="ECO:0000256" key="4">
    <source>
        <dbReference type="ARBA" id="ARBA00023002"/>
    </source>
</evidence>
<evidence type="ECO:0000313" key="7">
    <source>
        <dbReference type="EMBL" id="KRP99858.1"/>
    </source>
</evidence>
<proteinExistence type="inferred from homology"/>
<dbReference type="AlphaFoldDB" id="A0A0R3CQA8"/>
<dbReference type="OrthoDB" id="9781621at2"/>
<dbReference type="Pfam" id="PF07992">
    <property type="entry name" value="Pyr_redox_2"/>
    <property type="match status" value="1"/>
</dbReference>
<comment type="similarity">
    <text evidence="1">Belongs to the NADH dehydrogenase family.</text>
</comment>
<feature type="domain" description="FAD/NAD(P)-binding" evidence="6">
    <location>
        <begin position="2"/>
        <end position="315"/>
    </location>
</feature>